<sequence>MDRKCSRAIERRQPDQGEDLARMHSAQLGLHTVYATSPRSNGRPRMVQALRVRAHAVGHKRVARLMREEGLRGKAKGRFKPRITGSRHLRPVAATGLLARLPCTARCRRGSATSLTCQPGKAGCTWPRSSTCAPARFSVTAWPSACSTTWCSRPCSMPARFTRPLTGRCSTPTAAASTLAVISAKRWSRTAWFRA</sequence>
<gene>
    <name evidence="2" type="ORF">XthCFBP4691_08620</name>
</gene>
<dbReference type="Proteomes" id="UP000239898">
    <property type="component" value="Unassembled WGS sequence"/>
</dbReference>
<evidence type="ECO:0000259" key="1">
    <source>
        <dbReference type="Pfam" id="PF13276"/>
    </source>
</evidence>
<name>A0A2S6ZGC0_9XANT</name>
<dbReference type="AlphaFoldDB" id="A0A2S6ZGC0"/>
<protein>
    <recommendedName>
        <fullName evidence="1">HTH-like domain-containing protein</fullName>
    </recommendedName>
</protein>
<dbReference type="InterPro" id="IPR025948">
    <property type="entry name" value="HTH-like_dom"/>
</dbReference>
<organism evidence="2 3">
    <name type="scientific">Xanthomonas theicola</name>
    <dbReference type="NCBI Taxonomy" id="56464"/>
    <lineage>
        <taxon>Bacteria</taxon>
        <taxon>Pseudomonadati</taxon>
        <taxon>Pseudomonadota</taxon>
        <taxon>Gammaproteobacteria</taxon>
        <taxon>Lysobacterales</taxon>
        <taxon>Lysobacteraceae</taxon>
        <taxon>Xanthomonas</taxon>
    </lineage>
</organism>
<dbReference type="Pfam" id="PF13276">
    <property type="entry name" value="HTH_21"/>
    <property type="match status" value="1"/>
</dbReference>
<reference evidence="2 3" key="1">
    <citation type="submission" date="2016-08" db="EMBL/GenBank/DDBJ databases">
        <title>Evolution of the type three secretion system and type three effector repertoires in Xanthomonas.</title>
        <authorList>
            <person name="Merda D."/>
            <person name="Briand M."/>
            <person name="Bosis E."/>
            <person name="Rousseau C."/>
            <person name="Portier P."/>
            <person name="Jacques M.-A."/>
            <person name="Fischer-Le Saux M."/>
        </authorList>
    </citation>
    <scope>NUCLEOTIDE SEQUENCE [LARGE SCALE GENOMIC DNA]</scope>
    <source>
        <strain evidence="2 3">CFBP 4691</strain>
    </source>
</reference>
<comment type="caution">
    <text evidence="2">The sequence shown here is derived from an EMBL/GenBank/DDBJ whole genome shotgun (WGS) entry which is preliminary data.</text>
</comment>
<evidence type="ECO:0000313" key="3">
    <source>
        <dbReference type="Proteomes" id="UP000239898"/>
    </source>
</evidence>
<evidence type="ECO:0000313" key="2">
    <source>
        <dbReference type="EMBL" id="PPT91190.1"/>
    </source>
</evidence>
<keyword evidence="3" id="KW-1185">Reference proteome</keyword>
<dbReference type="EMBL" id="MIGX01000032">
    <property type="protein sequence ID" value="PPT91190.1"/>
    <property type="molecule type" value="Genomic_DNA"/>
</dbReference>
<accession>A0A2S6ZGC0</accession>
<proteinExistence type="predicted"/>
<feature type="domain" description="HTH-like" evidence="1">
    <location>
        <begin position="32"/>
        <end position="79"/>
    </location>
</feature>